<protein>
    <submittedName>
        <fullName evidence="4">Uncharacterized protein</fullName>
    </submittedName>
</protein>
<feature type="region of interest" description="Disordered" evidence="1">
    <location>
        <begin position="37"/>
        <end position="63"/>
    </location>
</feature>
<evidence type="ECO:0000313" key="6">
    <source>
        <dbReference type="Proteomes" id="UP000626180"/>
    </source>
</evidence>
<reference evidence="3 7" key="3">
    <citation type="submission" date="2020-11" db="EMBL/GenBank/DDBJ databases">
        <title>Enhanced detection system for hospital associated transmission using whole genome sequencing surveillance.</title>
        <authorList>
            <person name="Harrison L.H."/>
            <person name="Van Tyne D."/>
            <person name="Marsh J.W."/>
            <person name="Griffith M.P."/>
            <person name="Snyder D.J."/>
            <person name="Cooper V.S."/>
            <person name="Mustapha M."/>
        </authorList>
    </citation>
    <scope>NUCLEOTIDE SEQUENCE [LARGE SCALE GENOMIC DNA]</scope>
    <source>
        <strain evidence="3 7">PSB00013</strain>
    </source>
</reference>
<organism evidence="4 5">
    <name type="scientific">Pseudomonas luteola</name>
    <dbReference type="NCBI Taxonomy" id="47886"/>
    <lineage>
        <taxon>Bacteria</taxon>
        <taxon>Pseudomonadati</taxon>
        <taxon>Pseudomonadota</taxon>
        <taxon>Gammaproteobacteria</taxon>
        <taxon>Pseudomonadales</taxon>
        <taxon>Pseudomonadaceae</taxon>
        <taxon>Pseudomonas</taxon>
    </lineage>
</organism>
<evidence type="ECO:0000313" key="4">
    <source>
        <dbReference type="EMBL" id="SPZ12913.1"/>
    </source>
</evidence>
<dbReference type="EMBL" id="JADTXM010000008">
    <property type="protein sequence ID" value="MBH3439571.1"/>
    <property type="molecule type" value="Genomic_DNA"/>
</dbReference>
<reference evidence="4 5" key="1">
    <citation type="submission" date="2018-06" db="EMBL/GenBank/DDBJ databases">
        <authorList>
            <consortium name="Pathogen Informatics"/>
            <person name="Doyle S."/>
        </authorList>
    </citation>
    <scope>NUCLEOTIDE SEQUENCE [LARGE SCALE GENOMIC DNA]</scope>
    <source>
        <strain evidence="4 5">NCTC11842</strain>
    </source>
</reference>
<evidence type="ECO:0000313" key="5">
    <source>
        <dbReference type="Proteomes" id="UP000250443"/>
    </source>
</evidence>
<keyword evidence="6" id="KW-1185">Reference proteome</keyword>
<dbReference type="RefSeq" id="WP_010796474.1">
    <property type="nucleotide sequence ID" value="NZ_CP044086.1"/>
</dbReference>
<dbReference type="Proteomes" id="UP000250443">
    <property type="component" value="Unassembled WGS sequence"/>
</dbReference>
<dbReference type="GeneID" id="300265246"/>
<dbReference type="EMBL" id="UAUF01000014">
    <property type="protein sequence ID" value="SPZ12913.1"/>
    <property type="molecule type" value="Genomic_DNA"/>
</dbReference>
<proteinExistence type="predicted"/>
<dbReference type="EMBL" id="JADMCD010000006">
    <property type="protein sequence ID" value="MBF8641502.1"/>
    <property type="molecule type" value="Genomic_DNA"/>
</dbReference>
<reference evidence="2 6" key="2">
    <citation type="submission" date="2020-10" db="EMBL/GenBank/DDBJ databases">
        <title>Genome sequences of Pseudomonas isolates.</title>
        <authorList>
            <person name="Wessels L."/>
            <person name="Reich F."/>
            <person name="Hammerl J."/>
        </authorList>
    </citation>
    <scope>NUCLEOTIDE SEQUENCE [LARGE SCALE GENOMIC DNA]</scope>
    <source>
        <strain evidence="2 6">20-MO00624-0</strain>
    </source>
</reference>
<name>A0A2X2D1P7_PSELU</name>
<evidence type="ECO:0000313" key="2">
    <source>
        <dbReference type="EMBL" id="MBF8641502.1"/>
    </source>
</evidence>
<feature type="compositionally biased region" description="Basic and acidic residues" evidence="1">
    <location>
        <begin position="47"/>
        <end position="63"/>
    </location>
</feature>
<evidence type="ECO:0000313" key="7">
    <source>
        <dbReference type="Proteomes" id="UP000638986"/>
    </source>
</evidence>
<accession>A0A2X2D1P7</accession>
<dbReference type="AlphaFoldDB" id="A0A2X2D1P7"/>
<evidence type="ECO:0000256" key="1">
    <source>
        <dbReference type="SAM" id="MobiDB-lite"/>
    </source>
</evidence>
<sequence length="63" mass="7029">MITGIPAHTCRLANYSTLLAANELWCADQAPLNDLDEADGELEDLDPETRSLPVEDRKKLMDE</sequence>
<evidence type="ECO:0000313" key="3">
    <source>
        <dbReference type="EMBL" id="MBH3439571.1"/>
    </source>
</evidence>
<dbReference type="Proteomes" id="UP000626180">
    <property type="component" value="Unassembled WGS sequence"/>
</dbReference>
<feature type="compositionally biased region" description="Acidic residues" evidence="1">
    <location>
        <begin position="37"/>
        <end position="46"/>
    </location>
</feature>
<dbReference type="Proteomes" id="UP000638986">
    <property type="component" value="Unassembled WGS sequence"/>
</dbReference>
<gene>
    <name evidence="3" type="ORF">I5Q09_12855</name>
    <name evidence="2" type="ORF">IRZ65_12525</name>
    <name evidence="4" type="ORF">NCTC11842_04737</name>
</gene>